<feature type="domain" description="Flagellar assembly protein FliH/Type III secretion system HrpE" evidence="2">
    <location>
        <begin position="106"/>
        <end position="203"/>
    </location>
</feature>
<reference evidence="3 4" key="1">
    <citation type="submission" date="2018-08" db="EMBL/GenBank/DDBJ databases">
        <title>Erythrobacter zhengii sp.nov., a bacterium isolated from deep-sea sediment.</title>
        <authorList>
            <person name="Fang C."/>
            <person name="Wu Y.-H."/>
            <person name="Sun C."/>
            <person name="Wang H."/>
            <person name="Cheng H."/>
            <person name="Meng F.-X."/>
            <person name="Wang C.-S."/>
            <person name="Xu X.-W."/>
        </authorList>
    </citation>
    <scope>NUCLEOTIDE SEQUENCE [LARGE SCALE GENOMIC DNA]</scope>
    <source>
        <strain evidence="3 4">CCTCC AB 2015396</strain>
    </source>
</reference>
<name>A0A3A1P4B8_9SPHN</name>
<feature type="region of interest" description="Disordered" evidence="1">
    <location>
        <begin position="46"/>
        <end position="68"/>
    </location>
</feature>
<dbReference type="Pfam" id="PF02108">
    <property type="entry name" value="FliH"/>
    <property type="match status" value="1"/>
</dbReference>
<sequence>MRRRSGLSRWPSGSSPMARSSLAMATKTMSSRALLALAPAGFSTDNRFGRGAPPPVEQVLPEAPGPDPLEEAFARGAEEGEVRARAEYELRLAELEARYAGLGCELAEQAIDEGERLRSMLRETVVALCEQAVAPFALDHELLARRVEKASAMLMRAADERRIRLNPADKEAIAHLVAPGLVLEDDPSVMPGCIRIETADGGIEDGPMSWADAIREAVGQC</sequence>
<organism evidence="3 4">
    <name type="scientific">Aurantiacibacter xanthus</name>
    <dbReference type="NCBI Taxonomy" id="1784712"/>
    <lineage>
        <taxon>Bacteria</taxon>
        <taxon>Pseudomonadati</taxon>
        <taxon>Pseudomonadota</taxon>
        <taxon>Alphaproteobacteria</taxon>
        <taxon>Sphingomonadales</taxon>
        <taxon>Erythrobacteraceae</taxon>
        <taxon>Aurantiacibacter</taxon>
    </lineage>
</organism>
<proteinExistence type="predicted"/>
<feature type="region of interest" description="Disordered" evidence="1">
    <location>
        <begin position="1"/>
        <end position="24"/>
    </location>
</feature>
<accession>A0A3A1P4B8</accession>
<dbReference type="OrthoDB" id="7506803at2"/>
<dbReference type="InterPro" id="IPR018035">
    <property type="entry name" value="Flagellar_FliH/T3SS_HrpE"/>
</dbReference>
<evidence type="ECO:0000259" key="2">
    <source>
        <dbReference type="Pfam" id="PF02108"/>
    </source>
</evidence>
<dbReference type="AlphaFoldDB" id="A0A3A1P4B8"/>
<comment type="caution">
    <text evidence="3">The sequence shown here is derived from an EMBL/GenBank/DDBJ whole genome shotgun (WGS) entry which is preliminary data.</text>
</comment>
<gene>
    <name evidence="3" type="ORF">D2V17_17465</name>
</gene>
<evidence type="ECO:0000256" key="1">
    <source>
        <dbReference type="SAM" id="MobiDB-lite"/>
    </source>
</evidence>
<keyword evidence="4" id="KW-1185">Reference proteome</keyword>
<dbReference type="EMBL" id="QXFM01000138">
    <property type="protein sequence ID" value="RIV81336.1"/>
    <property type="molecule type" value="Genomic_DNA"/>
</dbReference>
<dbReference type="Proteomes" id="UP000265366">
    <property type="component" value="Unassembled WGS sequence"/>
</dbReference>
<protein>
    <recommendedName>
        <fullName evidence="2">Flagellar assembly protein FliH/Type III secretion system HrpE domain-containing protein</fullName>
    </recommendedName>
</protein>
<evidence type="ECO:0000313" key="4">
    <source>
        <dbReference type="Proteomes" id="UP000265366"/>
    </source>
</evidence>
<evidence type="ECO:0000313" key="3">
    <source>
        <dbReference type="EMBL" id="RIV81336.1"/>
    </source>
</evidence>